<dbReference type="Pfam" id="PF00929">
    <property type="entry name" value="RNase_T"/>
    <property type="match status" value="1"/>
</dbReference>
<dbReference type="EMBL" id="JACHFL010000011">
    <property type="protein sequence ID" value="MBB5364593.1"/>
    <property type="molecule type" value="Genomic_DNA"/>
</dbReference>
<evidence type="ECO:0000259" key="4">
    <source>
        <dbReference type="SMART" id="SM00479"/>
    </source>
</evidence>
<keyword evidence="1" id="KW-0540">Nuclease</keyword>
<dbReference type="RefSeq" id="WP_184135184.1">
    <property type="nucleotide sequence ID" value="NZ_JACHFL010000011.1"/>
</dbReference>
<dbReference type="InterPro" id="IPR036397">
    <property type="entry name" value="RNaseH_sf"/>
</dbReference>
<evidence type="ECO:0000313" key="6">
    <source>
        <dbReference type="Proteomes" id="UP000552709"/>
    </source>
</evidence>
<name>A0A7W8JZ46_9DEIO</name>
<dbReference type="PANTHER" id="PTHR30231">
    <property type="entry name" value="DNA POLYMERASE III SUBUNIT EPSILON"/>
    <property type="match status" value="1"/>
</dbReference>
<dbReference type="Gene3D" id="3.30.420.10">
    <property type="entry name" value="Ribonuclease H-like superfamily/Ribonuclease H"/>
    <property type="match status" value="1"/>
</dbReference>
<evidence type="ECO:0000256" key="2">
    <source>
        <dbReference type="ARBA" id="ARBA00022801"/>
    </source>
</evidence>
<dbReference type="AlphaFoldDB" id="A0A7W8JZ46"/>
<evidence type="ECO:0000313" key="5">
    <source>
        <dbReference type="EMBL" id="MBB5364593.1"/>
    </source>
</evidence>
<dbReference type="CDD" id="cd06127">
    <property type="entry name" value="DEDDh"/>
    <property type="match status" value="1"/>
</dbReference>
<proteinExistence type="predicted"/>
<dbReference type="PANTHER" id="PTHR30231:SF4">
    <property type="entry name" value="PROTEIN NEN2"/>
    <property type="match status" value="1"/>
</dbReference>
<dbReference type="Proteomes" id="UP000552709">
    <property type="component" value="Unassembled WGS sequence"/>
</dbReference>
<comment type="caution">
    <text evidence="5">The sequence shown here is derived from an EMBL/GenBank/DDBJ whole genome shotgun (WGS) entry which is preliminary data.</text>
</comment>
<accession>A0A7W8JZ46</accession>
<dbReference type="GO" id="GO:0008408">
    <property type="term" value="F:3'-5' exonuclease activity"/>
    <property type="evidence" value="ECO:0007669"/>
    <property type="project" value="TreeGrafter"/>
</dbReference>
<dbReference type="SMART" id="SM00479">
    <property type="entry name" value="EXOIII"/>
    <property type="match status" value="1"/>
</dbReference>
<sequence>MILPVHREIPEGLNRKTDLKKLGLASTGDPLTRYEYRTRKGWEHCNLYAVAATTPIDWKANEQARKTRKAQREQHRQDLETMFSEELASLEADTLADAQQEWRKAVKRFRHWADDPRLLIVGTQTTGLTGQVVEIAVVTLDGTPLVDTLVRATVPIEPGAHRIHGLTDADLRDAPAWPEVMELLKPVLQGRLCLAYNAEFDRRACATSNAAHGMYNALSDRQYWLCAMTAYASIGWAWSDRRGEWRWTSLRNACFEQGVAPEADTHRALGGAQALARLVSKLSSMPPNPPTTLPEGMAITTENVGWTPEEHPSW</sequence>
<feature type="domain" description="Exonuclease" evidence="4">
    <location>
        <begin position="117"/>
        <end position="288"/>
    </location>
</feature>
<reference evidence="5 6" key="1">
    <citation type="submission" date="2020-08" db="EMBL/GenBank/DDBJ databases">
        <title>Genomic Encyclopedia of Type Strains, Phase IV (KMG-IV): sequencing the most valuable type-strain genomes for metagenomic binning, comparative biology and taxonomic classification.</title>
        <authorList>
            <person name="Goeker M."/>
        </authorList>
    </citation>
    <scope>NUCLEOTIDE SEQUENCE [LARGE SCALE GENOMIC DNA]</scope>
    <source>
        <strain evidence="5 6">DSM 27939</strain>
    </source>
</reference>
<keyword evidence="2" id="KW-0378">Hydrolase</keyword>
<dbReference type="InterPro" id="IPR012337">
    <property type="entry name" value="RNaseH-like_sf"/>
</dbReference>
<protein>
    <submittedName>
        <fullName evidence="5">DNA polymerase III epsilon subunit-like protein</fullName>
    </submittedName>
</protein>
<dbReference type="GO" id="GO:0003676">
    <property type="term" value="F:nucleic acid binding"/>
    <property type="evidence" value="ECO:0007669"/>
    <property type="project" value="InterPro"/>
</dbReference>
<dbReference type="InterPro" id="IPR013520">
    <property type="entry name" value="Ribonucl_H"/>
</dbReference>
<keyword evidence="6" id="KW-1185">Reference proteome</keyword>
<gene>
    <name evidence="5" type="ORF">HNQ08_003706</name>
</gene>
<dbReference type="SUPFAM" id="SSF53098">
    <property type="entry name" value="Ribonuclease H-like"/>
    <property type="match status" value="1"/>
</dbReference>
<keyword evidence="3" id="KW-0269">Exonuclease</keyword>
<organism evidence="5 6">
    <name type="scientific">Deinococcus humi</name>
    <dbReference type="NCBI Taxonomy" id="662880"/>
    <lineage>
        <taxon>Bacteria</taxon>
        <taxon>Thermotogati</taxon>
        <taxon>Deinococcota</taxon>
        <taxon>Deinococci</taxon>
        <taxon>Deinococcales</taxon>
        <taxon>Deinococcaceae</taxon>
        <taxon>Deinococcus</taxon>
    </lineage>
</organism>
<evidence type="ECO:0000256" key="1">
    <source>
        <dbReference type="ARBA" id="ARBA00022722"/>
    </source>
</evidence>
<evidence type="ECO:0000256" key="3">
    <source>
        <dbReference type="ARBA" id="ARBA00022839"/>
    </source>
</evidence>